<evidence type="ECO:0000313" key="4">
    <source>
        <dbReference type="Proteomes" id="UP001165160"/>
    </source>
</evidence>
<reference evidence="4" key="1">
    <citation type="journal article" date="2023" name="Commun. Biol.">
        <title>Genome analysis of Parmales, the sister group of diatoms, reveals the evolutionary specialization of diatoms from phago-mixotrophs to photoautotrophs.</title>
        <authorList>
            <person name="Ban H."/>
            <person name="Sato S."/>
            <person name="Yoshikawa S."/>
            <person name="Yamada K."/>
            <person name="Nakamura Y."/>
            <person name="Ichinomiya M."/>
            <person name="Sato N."/>
            <person name="Blanc-Mathieu R."/>
            <person name="Endo H."/>
            <person name="Kuwata A."/>
            <person name="Ogata H."/>
        </authorList>
    </citation>
    <scope>NUCLEOTIDE SEQUENCE [LARGE SCALE GENOMIC DNA]</scope>
    <source>
        <strain evidence="4">NIES 3699</strain>
    </source>
</reference>
<comment type="caution">
    <text evidence="3">The sequence shown here is derived from an EMBL/GenBank/DDBJ whole genome shotgun (WGS) entry which is preliminary data.</text>
</comment>
<dbReference type="AlphaFoldDB" id="A0A9W6ZBY4"/>
<protein>
    <submittedName>
        <fullName evidence="3">Uncharacterized protein</fullName>
    </submittedName>
</protein>
<keyword evidence="4" id="KW-1185">Reference proteome</keyword>
<feature type="transmembrane region" description="Helical" evidence="2">
    <location>
        <begin position="112"/>
        <end position="130"/>
    </location>
</feature>
<keyword evidence="2" id="KW-1133">Transmembrane helix</keyword>
<dbReference type="EMBL" id="BRXX01000578">
    <property type="protein sequence ID" value="GMH47769.1"/>
    <property type="molecule type" value="Genomic_DNA"/>
</dbReference>
<dbReference type="Proteomes" id="UP001165160">
    <property type="component" value="Unassembled WGS sequence"/>
</dbReference>
<keyword evidence="2" id="KW-0812">Transmembrane</keyword>
<organism evidence="3 4">
    <name type="scientific">Triparma verrucosa</name>
    <dbReference type="NCBI Taxonomy" id="1606542"/>
    <lineage>
        <taxon>Eukaryota</taxon>
        <taxon>Sar</taxon>
        <taxon>Stramenopiles</taxon>
        <taxon>Ochrophyta</taxon>
        <taxon>Bolidophyceae</taxon>
        <taxon>Parmales</taxon>
        <taxon>Triparmaceae</taxon>
        <taxon>Triparma</taxon>
    </lineage>
</organism>
<feature type="compositionally biased region" description="Basic residues" evidence="1">
    <location>
        <begin position="135"/>
        <end position="150"/>
    </location>
</feature>
<name>A0A9W6ZBY4_9STRA</name>
<accession>A0A9W6ZBY4</accession>
<keyword evidence="2" id="KW-0472">Membrane</keyword>
<feature type="region of interest" description="Disordered" evidence="1">
    <location>
        <begin position="135"/>
        <end position="155"/>
    </location>
</feature>
<evidence type="ECO:0000313" key="3">
    <source>
        <dbReference type="EMBL" id="GMH47769.1"/>
    </source>
</evidence>
<evidence type="ECO:0000256" key="1">
    <source>
        <dbReference type="SAM" id="MobiDB-lite"/>
    </source>
</evidence>
<sequence length="232" mass="24313">MTVEVATSPSPTPSPTPSKEDFCEEASDCPTDSDHYCGYHCIENQCLNWCQDQAPGVTTATTAAPTASTTTSAPTTAPTSYPTITISSAPTNTTLLNTAESPSSLSTNDSTIIIGASLGVLGFVALLSIMRGRRPRTTRSRARTAPPRRKGLADDKTIGTISTTNSFDIVEDAYDDDYCEPLPSFASSTDVTAFTDMLPILAGVPLACPNCEGAPVAITTCATCSESHFIKV</sequence>
<feature type="region of interest" description="Disordered" evidence="1">
    <location>
        <begin position="1"/>
        <end position="22"/>
    </location>
</feature>
<gene>
    <name evidence="3" type="ORF">TrVE_jg8942</name>
</gene>
<proteinExistence type="predicted"/>
<evidence type="ECO:0000256" key="2">
    <source>
        <dbReference type="SAM" id="Phobius"/>
    </source>
</evidence>